<dbReference type="Gene3D" id="3.60.21.10">
    <property type="match status" value="1"/>
</dbReference>
<proteinExistence type="predicted"/>
<keyword evidence="4" id="KW-1185">Reference proteome</keyword>
<dbReference type="InterPro" id="IPR004843">
    <property type="entry name" value="Calcineurin-like_PHP"/>
</dbReference>
<keyword evidence="1" id="KW-1133">Transmembrane helix</keyword>
<dbReference type="InterPro" id="IPR050126">
    <property type="entry name" value="Ap4A_hydrolase"/>
</dbReference>
<evidence type="ECO:0000313" key="3">
    <source>
        <dbReference type="EMBL" id="KAK9728917.1"/>
    </source>
</evidence>
<keyword evidence="1" id="KW-0812">Transmembrane</keyword>
<keyword evidence="1" id="KW-0472">Membrane</keyword>
<dbReference type="InterPro" id="IPR029052">
    <property type="entry name" value="Metallo-depent_PP-like"/>
</dbReference>
<name>A0ABR2WAU1_9FUNG</name>
<comment type="caution">
    <text evidence="3">The sequence shown here is derived from an EMBL/GenBank/DDBJ whole genome shotgun (WGS) entry which is preliminary data.</text>
</comment>
<dbReference type="CDD" id="cd00144">
    <property type="entry name" value="MPP_PPP_family"/>
    <property type="match status" value="1"/>
</dbReference>
<organism evidence="3 4">
    <name type="scientific">Basidiobolus ranarum</name>
    <dbReference type="NCBI Taxonomy" id="34480"/>
    <lineage>
        <taxon>Eukaryota</taxon>
        <taxon>Fungi</taxon>
        <taxon>Fungi incertae sedis</taxon>
        <taxon>Zoopagomycota</taxon>
        <taxon>Entomophthoromycotina</taxon>
        <taxon>Basidiobolomycetes</taxon>
        <taxon>Basidiobolales</taxon>
        <taxon>Basidiobolaceae</taxon>
        <taxon>Basidiobolus</taxon>
    </lineage>
</organism>
<dbReference type="EMBL" id="JASJQH010006888">
    <property type="protein sequence ID" value="KAK9728917.1"/>
    <property type="molecule type" value="Genomic_DNA"/>
</dbReference>
<reference evidence="3 4" key="1">
    <citation type="submission" date="2023-04" db="EMBL/GenBank/DDBJ databases">
        <title>Genome of Basidiobolus ranarum AG-B5.</title>
        <authorList>
            <person name="Stajich J.E."/>
            <person name="Carter-House D."/>
            <person name="Gryganskyi A."/>
        </authorList>
    </citation>
    <scope>NUCLEOTIDE SEQUENCE [LARGE SCALE GENOMIC DNA]</scope>
    <source>
        <strain evidence="3 4">AG-B5</strain>
    </source>
</reference>
<dbReference type="Proteomes" id="UP001479436">
    <property type="component" value="Unassembled WGS sequence"/>
</dbReference>
<evidence type="ECO:0000259" key="2">
    <source>
        <dbReference type="Pfam" id="PF00149"/>
    </source>
</evidence>
<feature type="domain" description="Calcineurin-like phosphoesterase" evidence="2">
    <location>
        <begin position="47"/>
        <end position="227"/>
    </location>
</feature>
<sequence length="265" mass="30268">MSNYSRSLRRSLLVGFAVFLSIFLSVIYLSYERSPLIFEYHHNTTGRLIFIGDVHGHLNSLDKLLEKLRLKPEDQVILLGDMVSKGPDSIGTIARAKEINALCVRGNHEELVIRWKNCYKRNCNIGYINKEHQRIASALPPELYEYLVNCPLIIHIPEHSVYAVHAGLNPYRPINQQNPYYIMNIRRLLANRQPAKDNKEGTPWSTVWNAMQSTLPHPKTVLYGHESSRGLAVLPYAIGLDSGCGRNKWLTAVVYPQREFVSVKC</sequence>
<dbReference type="PANTHER" id="PTHR42850:SF4">
    <property type="entry name" value="ZINC-DEPENDENT ENDOPOLYPHOSPHATASE"/>
    <property type="match status" value="1"/>
</dbReference>
<dbReference type="SUPFAM" id="SSF56300">
    <property type="entry name" value="Metallo-dependent phosphatases"/>
    <property type="match status" value="1"/>
</dbReference>
<gene>
    <name evidence="3" type="ORF">K7432_000670</name>
</gene>
<evidence type="ECO:0000313" key="4">
    <source>
        <dbReference type="Proteomes" id="UP001479436"/>
    </source>
</evidence>
<feature type="transmembrane region" description="Helical" evidence="1">
    <location>
        <begin position="12"/>
        <end position="31"/>
    </location>
</feature>
<evidence type="ECO:0000256" key="1">
    <source>
        <dbReference type="SAM" id="Phobius"/>
    </source>
</evidence>
<accession>A0ABR2WAU1</accession>
<dbReference type="Pfam" id="PF00149">
    <property type="entry name" value="Metallophos"/>
    <property type="match status" value="1"/>
</dbReference>
<protein>
    <recommendedName>
        <fullName evidence="2">Calcineurin-like phosphoesterase domain-containing protein</fullName>
    </recommendedName>
</protein>
<dbReference type="PANTHER" id="PTHR42850">
    <property type="entry name" value="METALLOPHOSPHOESTERASE"/>
    <property type="match status" value="1"/>
</dbReference>